<feature type="transmembrane region" description="Helical" evidence="6">
    <location>
        <begin position="260"/>
        <end position="281"/>
    </location>
</feature>
<dbReference type="AlphaFoldDB" id="A0A1G9WX19"/>
<evidence type="ECO:0000313" key="8">
    <source>
        <dbReference type="Proteomes" id="UP000199334"/>
    </source>
</evidence>
<feature type="transmembrane region" description="Helical" evidence="6">
    <location>
        <begin position="12"/>
        <end position="29"/>
    </location>
</feature>
<gene>
    <name evidence="7" type="ORF">SAMN05216498_0924</name>
</gene>
<accession>A0A1G9WX19</accession>
<dbReference type="PANTHER" id="PTHR42948">
    <property type="entry name" value="TRANSPORTER"/>
    <property type="match status" value="1"/>
</dbReference>
<reference evidence="7 8" key="1">
    <citation type="submission" date="2016-10" db="EMBL/GenBank/DDBJ databases">
        <authorList>
            <person name="de Groot N.N."/>
        </authorList>
    </citation>
    <scope>NUCLEOTIDE SEQUENCE [LARGE SCALE GENOMIC DNA]</scope>
    <source>
        <strain evidence="7 8">CGMCC 1.3442</strain>
    </source>
</reference>
<feature type="transmembrane region" description="Helical" evidence="6">
    <location>
        <begin position="301"/>
        <end position="331"/>
    </location>
</feature>
<evidence type="ECO:0000256" key="6">
    <source>
        <dbReference type="SAM" id="Phobius"/>
    </source>
</evidence>
<dbReference type="OrthoDB" id="9762833at2"/>
<dbReference type="InterPro" id="IPR037272">
    <property type="entry name" value="SNS_sf"/>
</dbReference>
<evidence type="ECO:0000256" key="5">
    <source>
        <dbReference type="ARBA" id="ARBA00023136"/>
    </source>
</evidence>
<dbReference type="EMBL" id="FNIG01000001">
    <property type="protein sequence ID" value="SDM89042.1"/>
    <property type="molecule type" value="Genomic_DNA"/>
</dbReference>
<dbReference type="InterPro" id="IPR047218">
    <property type="entry name" value="YocR/YhdH-like"/>
</dbReference>
<keyword evidence="3 6" id="KW-0812">Transmembrane</keyword>
<dbReference type="CDD" id="cd10336">
    <property type="entry name" value="SLC6sbd_Tyt1-Like"/>
    <property type="match status" value="1"/>
</dbReference>
<dbReference type="STRING" id="237069.SAMN05216498_0924"/>
<comment type="subcellular location">
    <subcellularLocation>
        <location evidence="1">Membrane</location>
        <topology evidence="1">Multi-pass membrane protein</topology>
    </subcellularLocation>
</comment>
<feature type="transmembrane region" description="Helical" evidence="6">
    <location>
        <begin position="91"/>
        <end position="116"/>
    </location>
</feature>
<evidence type="ECO:0000256" key="3">
    <source>
        <dbReference type="ARBA" id="ARBA00022692"/>
    </source>
</evidence>
<keyword evidence="5 6" id="KW-0472">Membrane</keyword>
<keyword evidence="2" id="KW-0813">Transport</keyword>
<dbReference type="Pfam" id="PF00209">
    <property type="entry name" value="SNF"/>
    <property type="match status" value="2"/>
</dbReference>
<dbReference type="NCBIfam" id="NF037979">
    <property type="entry name" value="Na_transp"/>
    <property type="match status" value="1"/>
</dbReference>
<dbReference type="InterPro" id="IPR000175">
    <property type="entry name" value="Na/ntran_symport"/>
</dbReference>
<feature type="transmembrane region" description="Helical" evidence="6">
    <location>
        <begin position="385"/>
        <end position="404"/>
    </location>
</feature>
<keyword evidence="8" id="KW-1185">Reference proteome</keyword>
<proteinExistence type="predicted"/>
<feature type="transmembrane region" description="Helical" evidence="6">
    <location>
        <begin position="343"/>
        <end position="365"/>
    </location>
</feature>
<feature type="transmembrane region" description="Helical" evidence="6">
    <location>
        <begin position="143"/>
        <end position="161"/>
    </location>
</feature>
<evidence type="ECO:0000256" key="1">
    <source>
        <dbReference type="ARBA" id="ARBA00004141"/>
    </source>
</evidence>
<dbReference type="PRINTS" id="PR00176">
    <property type="entry name" value="NANEUSMPORT"/>
</dbReference>
<dbReference type="PROSITE" id="PS50267">
    <property type="entry name" value="NA_NEUROTRAN_SYMP_3"/>
    <property type="match status" value="1"/>
</dbReference>
<protein>
    <submittedName>
        <fullName evidence="7">Neurotransmitter:Na+ symporter, NSS family</fullName>
    </submittedName>
</protein>
<name>A0A1G9WX19_9BACI</name>
<evidence type="ECO:0000256" key="4">
    <source>
        <dbReference type="ARBA" id="ARBA00022989"/>
    </source>
</evidence>
<feature type="transmembrane region" description="Helical" evidence="6">
    <location>
        <begin position="173"/>
        <end position="197"/>
    </location>
</feature>
<feature type="transmembrane region" description="Helical" evidence="6">
    <location>
        <begin position="424"/>
        <end position="445"/>
    </location>
</feature>
<dbReference type="PANTHER" id="PTHR42948:SF1">
    <property type="entry name" value="TRANSPORTER"/>
    <property type="match status" value="1"/>
</dbReference>
<evidence type="ECO:0000256" key="2">
    <source>
        <dbReference type="ARBA" id="ARBA00022448"/>
    </source>
</evidence>
<organism evidence="7 8">
    <name type="scientific">Tenuibacillus multivorans</name>
    <dbReference type="NCBI Taxonomy" id="237069"/>
    <lineage>
        <taxon>Bacteria</taxon>
        <taxon>Bacillati</taxon>
        <taxon>Bacillota</taxon>
        <taxon>Bacilli</taxon>
        <taxon>Bacillales</taxon>
        <taxon>Bacillaceae</taxon>
        <taxon>Tenuibacillus</taxon>
    </lineage>
</organism>
<feature type="transmembrane region" description="Helical" evidence="6">
    <location>
        <begin position="217"/>
        <end position="239"/>
    </location>
</feature>
<feature type="transmembrane region" description="Helical" evidence="6">
    <location>
        <begin position="41"/>
        <end position="61"/>
    </location>
</feature>
<keyword evidence="4 6" id="KW-1133">Transmembrane helix</keyword>
<dbReference type="GO" id="GO:0016020">
    <property type="term" value="C:membrane"/>
    <property type="evidence" value="ECO:0007669"/>
    <property type="project" value="UniProtKB-SubCell"/>
</dbReference>
<sequence>MKSYQDYWKTRLGFMLAAMGSAVGLGNIWRFPYITGELGGATFLLVYLGFVFLIGIPLLLAEFSIGKAGQKDAVGSFQNLAPGTKWHWTGFMGVIGGILILSFYSVVAGWSLFYLYRYVTGAFWTEPDGGFGQVFGEWTSSTIYPLFWQALFLGITLFIVIRGIKGGIEKANVFLMPALALLMIFMAGFVLTLDGAFEGLKFLFQPDWSLLGDPKLYLTALGQAFFSLSLGVGGMLTYGSYLKAKDKLPTATVGIGLMDTVFAIISGIIIFPAVFSFGLSIGEGPPLVFITLPSIFASMPLGNMIGIVFFVLLSMAALSSAISLLELPVAFFSRTIGMTRKAATYLCTAIIFVLGVASSFGYGIWSGVTPIGDRDILGSIDYITANFMLPLGALLMALFVGLYLNKEQALANSEIQSKSLANVWYFIVKFVVPIILVVIVIAQVFDITA</sequence>
<dbReference type="Proteomes" id="UP000199334">
    <property type="component" value="Unassembled WGS sequence"/>
</dbReference>
<dbReference type="SUPFAM" id="SSF161070">
    <property type="entry name" value="SNF-like"/>
    <property type="match status" value="1"/>
</dbReference>
<evidence type="ECO:0000313" key="7">
    <source>
        <dbReference type="EMBL" id="SDM89042.1"/>
    </source>
</evidence>